<dbReference type="RefSeq" id="XP_020082899.1">
    <property type="nucleotide sequence ID" value="XM_020227310.1"/>
</dbReference>
<proteinExistence type="predicted"/>
<dbReference type="Proteomes" id="UP000515123">
    <property type="component" value="Linkage group 2"/>
</dbReference>
<dbReference type="GeneID" id="109706479"/>
<dbReference type="AlphaFoldDB" id="A0A6P5EHG9"/>
<name>A0A6P5EHG9_ANACO</name>
<keyword evidence="1" id="KW-1185">Reference proteome</keyword>
<accession>A0A6P5EHG9</accession>
<reference evidence="1" key="1">
    <citation type="journal article" date="2015" name="Nat. Genet.">
        <title>The pineapple genome and the evolution of CAM photosynthesis.</title>
        <authorList>
            <person name="Ming R."/>
            <person name="VanBuren R."/>
            <person name="Wai C.M."/>
            <person name="Tang H."/>
            <person name="Schatz M.C."/>
            <person name="Bowers J.E."/>
            <person name="Lyons E."/>
            <person name="Wang M.L."/>
            <person name="Chen J."/>
            <person name="Biggers E."/>
            <person name="Zhang J."/>
            <person name="Huang L."/>
            <person name="Zhang L."/>
            <person name="Miao W."/>
            <person name="Zhang J."/>
            <person name="Ye Z."/>
            <person name="Miao C."/>
            <person name="Lin Z."/>
            <person name="Wang H."/>
            <person name="Zhou H."/>
            <person name="Yim W.C."/>
            <person name="Priest H.D."/>
            <person name="Zheng C."/>
            <person name="Woodhouse M."/>
            <person name="Edger P.P."/>
            <person name="Guyot R."/>
            <person name="Guo H.B."/>
            <person name="Guo H."/>
            <person name="Zheng G."/>
            <person name="Singh R."/>
            <person name="Sharma A."/>
            <person name="Min X."/>
            <person name="Zheng Y."/>
            <person name="Lee H."/>
            <person name="Gurtowski J."/>
            <person name="Sedlazeck F.J."/>
            <person name="Harkess A."/>
            <person name="McKain M.R."/>
            <person name="Liao Z."/>
            <person name="Fang J."/>
            <person name="Liu J."/>
            <person name="Zhang X."/>
            <person name="Zhang Q."/>
            <person name="Hu W."/>
            <person name="Qin Y."/>
            <person name="Wang K."/>
            <person name="Chen L.Y."/>
            <person name="Shirley N."/>
            <person name="Lin Y.R."/>
            <person name="Liu L.Y."/>
            <person name="Hernandez A.G."/>
            <person name="Wright C.L."/>
            <person name="Bulone V."/>
            <person name="Tuskan G.A."/>
            <person name="Heath K."/>
            <person name="Zee F."/>
            <person name="Moore P.H."/>
            <person name="Sunkar R."/>
            <person name="Leebens-Mack J.H."/>
            <person name="Mockler T."/>
            <person name="Bennetzen J.L."/>
            <person name="Freeling M."/>
            <person name="Sankoff D."/>
            <person name="Paterson A.H."/>
            <person name="Zhu X."/>
            <person name="Yang X."/>
            <person name="Smith J.A."/>
            <person name="Cushman J.C."/>
            <person name="Paull R.E."/>
            <person name="Yu Q."/>
        </authorList>
    </citation>
    <scope>NUCLEOTIDE SEQUENCE [LARGE SCALE GENOMIC DNA]</scope>
    <source>
        <strain evidence="1">cv. F153</strain>
    </source>
</reference>
<protein>
    <submittedName>
        <fullName evidence="2">Uncharacterized protein LOC109706479 isoform X1</fullName>
    </submittedName>
</protein>
<reference evidence="2" key="2">
    <citation type="submission" date="2025-08" db="UniProtKB">
        <authorList>
            <consortium name="RefSeq"/>
        </authorList>
    </citation>
    <scope>IDENTIFICATION</scope>
    <source>
        <tissue evidence="2">Leaf</tissue>
    </source>
</reference>
<evidence type="ECO:0000313" key="1">
    <source>
        <dbReference type="Proteomes" id="UP000515123"/>
    </source>
</evidence>
<gene>
    <name evidence="2" type="primary">LOC109706479</name>
</gene>
<sequence length="185" mass="20758">MAEFLPLPPPNPPTFSDFFKQFLEDSIKFQFFAVSEVRMPHSQFGICEEKLAMMMTGPGNTDEATATAVAAIHLRIRVRSHFWSARASKDCLNGSKAELLANIKIIEDAMFPDDALKAATLQECIRSWGGEGSSRPALWKRSHKRAAKNGGVDLMNSLIDCVLDSNAFYERLPTFVEMYKEDLHL</sequence>
<organism evidence="1 2">
    <name type="scientific">Ananas comosus</name>
    <name type="common">Pineapple</name>
    <name type="synonym">Ananas ananas</name>
    <dbReference type="NCBI Taxonomy" id="4615"/>
    <lineage>
        <taxon>Eukaryota</taxon>
        <taxon>Viridiplantae</taxon>
        <taxon>Streptophyta</taxon>
        <taxon>Embryophyta</taxon>
        <taxon>Tracheophyta</taxon>
        <taxon>Spermatophyta</taxon>
        <taxon>Magnoliopsida</taxon>
        <taxon>Liliopsida</taxon>
        <taxon>Poales</taxon>
        <taxon>Bromeliaceae</taxon>
        <taxon>Bromelioideae</taxon>
        <taxon>Ananas</taxon>
    </lineage>
</organism>
<evidence type="ECO:0000313" key="2">
    <source>
        <dbReference type="RefSeq" id="XP_020082899.1"/>
    </source>
</evidence>